<dbReference type="AlphaFoldDB" id="A0A6A5UAF8"/>
<feature type="region of interest" description="Disordered" evidence="4">
    <location>
        <begin position="308"/>
        <end position="327"/>
    </location>
</feature>
<comment type="catalytic activity">
    <reaction evidence="3">
        <text>L-seryl-[protein] + ATP = O-phospho-L-seryl-[protein] + ADP + H(+)</text>
        <dbReference type="Rhea" id="RHEA:17989"/>
        <dbReference type="Rhea" id="RHEA-COMP:9863"/>
        <dbReference type="Rhea" id="RHEA-COMP:11604"/>
        <dbReference type="ChEBI" id="CHEBI:15378"/>
        <dbReference type="ChEBI" id="CHEBI:29999"/>
        <dbReference type="ChEBI" id="CHEBI:30616"/>
        <dbReference type="ChEBI" id="CHEBI:83421"/>
        <dbReference type="ChEBI" id="CHEBI:456216"/>
        <dbReference type="EC" id="2.7.11.1"/>
    </reaction>
</comment>
<feature type="region of interest" description="Disordered" evidence="4">
    <location>
        <begin position="242"/>
        <end position="303"/>
    </location>
</feature>
<accession>A0A6A5UAF8</accession>
<dbReference type="EMBL" id="ML976982">
    <property type="protein sequence ID" value="KAF1960929.1"/>
    <property type="molecule type" value="Genomic_DNA"/>
</dbReference>
<keyword evidence="6" id="KW-1185">Reference proteome</keyword>
<reference evidence="5" key="1">
    <citation type="journal article" date="2020" name="Stud. Mycol.">
        <title>101 Dothideomycetes genomes: a test case for predicting lifestyles and emergence of pathogens.</title>
        <authorList>
            <person name="Haridas S."/>
            <person name="Albert R."/>
            <person name="Binder M."/>
            <person name="Bloem J."/>
            <person name="Labutti K."/>
            <person name="Salamov A."/>
            <person name="Andreopoulos B."/>
            <person name="Baker S."/>
            <person name="Barry K."/>
            <person name="Bills G."/>
            <person name="Bluhm B."/>
            <person name="Cannon C."/>
            <person name="Castanera R."/>
            <person name="Culley D."/>
            <person name="Daum C."/>
            <person name="Ezra D."/>
            <person name="Gonzalez J."/>
            <person name="Henrissat B."/>
            <person name="Kuo A."/>
            <person name="Liang C."/>
            <person name="Lipzen A."/>
            <person name="Lutzoni F."/>
            <person name="Magnuson J."/>
            <person name="Mondo S."/>
            <person name="Nolan M."/>
            <person name="Ohm R."/>
            <person name="Pangilinan J."/>
            <person name="Park H.-J."/>
            <person name="Ramirez L."/>
            <person name="Alfaro M."/>
            <person name="Sun H."/>
            <person name="Tritt A."/>
            <person name="Yoshinaga Y."/>
            <person name="Zwiers L.-H."/>
            <person name="Turgeon B."/>
            <person name="Goodwin S."/>
            <person name="Spatafora J."/>
            <person name="Crous P."/>
            <person name="Grigoriev I."/>
        </authorList>
    </citation>
    <scope>NUCLEOTIDE SEQUENCE</scope>
    <source>
        <strain evidence="5">CBS 675.92</strain>
    </source>
</reference>
<gene>
    <name evidence="5" type="ORF">CC80DRAFT_580833</name>
</gene>
<proteinExistence type="predicted"/>
<dbReference type="GO" id="GO:0004674">
    <property type="term" value="F:protein serine/threonine kinase activity"/>
    <property type="evidence" value="ECO:0007669"/>
    <property type="project" value="UniProtKB-EC"/>
</dbReference>
<dbReference type="Gene3D" id="1.10.510.10">
    <property type="entry name" value="Transferase(Phosphotransferase) domain 1"/>
    <property type="match status" value="1"/>
</dbReference>
<dbReference type="OrthoDB" id="5979581at2759"/>
<dbReference type="InterPro" id="IPR011009">
    <property type="entry name" value="Kinase-like_dom_sf"/>
</dbReference>
<dbReference type="InterPro" id="IPR008266">
    <property type="entry name" value="Tyr_kinase_AS"/>
</dbReference>
<evidence type="ECO:0000313" key="5">
    <source>
        <dbReference type="EMBL" id="KAF1960929.1"/>
    </source>
</evidence>
<feature type="compositionally biased region" description="Low complexity" evidence="4">
    <location>
        <begin position="273"/>
        <end position="303"/>
    </location>
</feature>
<dbReference type="Proteomes" id="UP000800035">
    <property type="component" value="Unassembled WGS sequence"/>
</dbReference>
<dbReference type="SUPFAM" id="SSF56112">
    <property type="entry name" value="Protein kinase-like (PK-like)"/>
    <property type="match status" value="1"/>
</dbReference>
<dbReference type="EC" id="2.7.11.1" evidence="1"/>
<feature type="compositionally biased region" description="Pro residues" evidence="4">
    <location>
        <begin position="315"/>
        <end position="326"/>
    </location>
</feature>
<organism evidence="5 6">
    <name type="scientific">Byssothecium circinans</name>
    <dbReference type="NCBI Taxonomy" id="147558"/>
    <lineage>
        <taxon>Eukaryota</taxon>
        <taxon>Fungi</taxon>
        <taxon>Dikarya</taxon>
        <taxon>Ascomycota</taxon>
        <taxon>Pezizomycotina</taxon>
        <taxon>Dothideomycetes</taxon>
        <taxon>Pleosporomycetidae</taxon>
        <taxon>Pleosporales</taxon>
        <taxon>Massarineae</taxon>
        <taxon>Massarinaceae</taxon>
        <taxon>Byssothecium</taxon>
    </lineage>
</organism>
<evidence type="ECO:0000256" key="3">
    <source>
        <dbReference type="ARBA" id="ARBA00048679"/>
    </source>
</evidence>
<evidence type="ECO:0000256" key="4">
    <source>
        <dbReference type="SAM" id="MobiDB-lite"/>
    </source>
</evidence>
<dbReference type="PROSITE" id="PS00109">
    <property type="entry name" value="PROTEIN_KINASE_TYR"/>
    <property type="match status" value="1"/>
</dbReference>
<feature type="compositionally biased region" description="Basic residues" evidence="4">
    <location>
        <begin position="242"/>
        <end position="252"/>
    </location>
</feature>
<evidence type="ECO:0000256" key="1">
    <source>
        <dbReference type="ARBA" id="ARBA00012513"/>
    </source>
</evidence>
<evidence type="ECO:0000313" key="6">
    <source>
        <dbReference type="Proteomes" id="UP000800035"/>
    </source>
</evidence>
<feature type="compositionally biased region" description="Acidic residues" evidence="4">
    <location>
        <begin position="259"/>
        <end position="270"/>
    </location>
</feature>
<comment type="catalytic activity">
    <reaction evidence="2">
        <text>L-threonyl-[protein] + ATP = O-phospho-L-threonyl-[protein] + ADP + H(+)</text>
        <dbReference type="Rhea" id="RHEA:46608"/>
        <dbReference type="Rhea" id="RHEA-COMP:11060"/>
        <dbReference type="Rhea" id="RHEA-COMP:11605"/>
        <dbReference type="ChEBI" id="CHEBI:15378"/>
        <dbReference type="ChEBI" id="CHEBI:30013"/>
        <dbReference type="ChEBI" id="CHEBI:30616"/>
        <dbReference type="ChEBI" id="CHEBI:61977"/>
        <dbReference type="ChEBI" id="CHEBI:456216"/>
        <dbReference type="EC" id="2.7.11.1"/>
    </reaction>
</comment>
<feature type="region of interest" description="Disordered" evidence="4">
    <location>
        <begin position="396"/>
        <end position="425"/>
    </location>
</feature>
<sequence length="425" mass="47204">MAHTVHELHSLTPRTTRVVLYNTTNGAWLVSTIPLPLSKLRNRTSDHITGRKGLQPIPEAIIAQMFPIYDPKTMKNFDVSRSSSGTPRDVERSTIPGYWIKKQPLLPNDLYLKEAFRIGEITTNEIRFCEAMRSAETDGSVSGSQPTVSTANLAVYHGVLVEGERNRVTGVVYERYMTDLEDFVRQGYLYGDGKLEIEGRKQLVEQIVEGVREGLRQVHGLGFVHCDVRASNVFLNFTHTRTRTRCRPKSRSRNNGSTVDEEEEEEEEELRDGSASASGSSTNPSSPSSTHTINTSTPASVSSSPIIITTTHTTSPPPHPQAPEPNPTTTIILTKIVLGDFDAAIPIGAHILHKRAKGKHWPQEVRWGDRVTVEADWFGFRALEKWVCERAGVSLRGRGGDEKGEGGDEGEDEGWTVVGKRGRRR</sequence>
<evidence type="ECO:0000256" key="2">
    <source>
        <dbReference type="ARBA" id="ARBA00047899"/>
    </source>
</evidence>
<protein>
    <recommendedName>
        <fullName evidence="1">non-specific serine/threonine protein kinase</fullName>
        <ecNumber evidence="1">2.7.11.1</ecNumber>
    </recommendedName>
</protein>
<name>A0A6A5UAF8_9PLEO</name>